<dbReference type="Gene3D" id="3.20.20.10">
    <property type="entry name" value="Alanine racemase"/>
    <property type="match status" value="1"/>
</dbReference>
<evidence type="ECO:0000256" key="8">
    <source>
        <dbReference type="PIRSR" id="PIRSR600821-50"/>
    </source>
</evidence>
<sequence>MGICMAAAITEREAPAAALRRGAADFAGELLVDLGAIAANWRDLAARHPSGPVAGVVKADGYGLGAAPVARALAAAGCRHFFVAQFSEALALREALGHGPMVAVLGGFPPGADAGAGLTPVLNAPEDVAAARAADLRGAILHADTGMERLGLTAAELRAAGDLSGLGLRYVMTHLACADEPAHPLNAAQATRFAALRAALPGVPGSFANSAGMFLGPDFASDLARPGCALYGINPTPGRPNPMRQVLRLAVPILQIRDVAPGTTVGYGASWTAPRQSRIATIAAGYADGYLRSLSSRGIGILAGRPVPLVGRVSMDLITLDVTDVPEARVGDRVEMIGPEQTPDAVAALAGTIGYEILTSLGARYRRRHLEPGRPPGMAA</sequence>
<dbReference type="InterPro" id="IPR000821">
    <property type="entry name" value="Ala_racemase"/>
</dbReference>
<comment type="catalytic activity">
    <reaction evidence="1 7">
        <text>L-alanine = D-alanine</text>
        <dbReference type="Rhea" id="RHEA:20249"/>
        <dbReference type="ChEBI" id="CHEBI:57416"/>
        <dbReference type="ChEBI" id="CHEBI:57972"/>
        <dbReference type="EC" id="5.1.1.1"/>
    </reaction>
</comment>
<dbReference type="HAMAP" id="MF_01201">
    <property type="entry name" value="Ala_racemase"/>
    <property type="match status" value="1"/>
</dbReference>
<reference evidence="11 12" key="1">
    <citation type="submission" date="2017-10" db="EMBL/GenBank/DDBJ databases">
        <authorList>
            <person name="Banno H."/>
            <person name="Chua N.-H."/>
        </authorList>
    </citation>
    <scope>NUCLEOTIDE SEQUENCE [LARGE SCALE GENOMIC DNA]</scope>
    <source>
        <strain evidence="11 12">YW11</strain>
    </source>
</reference>
<dbReference type="EMBL" id="PDNU01000006">
    <property type="protein sequence ID" value="PHK95909.1"/>
    <property type="molecule type" value="Genomic_DNA"/>
</dbReference>
<dbReference type="PROSITE" id="PS00395">
    <property type="entry name" value="ALANINE_RACEMASE"/>
    <property type="match status" value="1"/>
</dbReference>
<comment type="caution">
    <text evidence="11">The sequence shown here is derived from an EMBL/GenBank/DDBJ whole genome shotgun (WGS) entry which is preliminary data.</text>
</comment>
<dbReference type="GO" id="GO:0030170">
    <property type="term" value="F:pyridoxal phosphate binding"/>
    <property type="evidence" value="ECO:0007669"/>
    <property type="project" value="UniProtKB-UniRule"/>
</dbReference>
<dbReference type="GO" id="GO:0030632">
    <property type="term" value="P:D-alanine biosynthetic process"/>
    <property type="evidence" value="ECO:0007669"/>
    <property type="project" value="UniProtKB-UniRule"/>
</dbReference>
<dbReference type="InterPro" id="IPR011079">
    <property type="entry name" value="Ala_racemase_C"/>
</dbReference>
<dbReference type="InterPro" id="IPR020622">
    <property type="entry name" value="Ala_racemase_pyridoxalP-BS"/>
</dbReference>
<comment type="cofactor">
    <cofactor evidence="2 7 8">
        <name>pyridoxal 5'-phosphate</name>
        <dbReference type="ChEBI" id="CHEBI:597326"/>
    </cofactor>
</comment>
<evidence type="ECO:0000256" key="9">
    <source>
        <dbReference type="PIRSR" id="PIRSR600821-52"/>
    </source>
</evidence>
<evidence type="ECO:0000256" key="2">
    <source>
        <dbReference type="ARBA" id="ARBA00001933"/>
    </source>
</evidence>
<feature type="modified residue" description="N6-(pyridoxal phosphate)lysine" evidence="7 8">
    <location>
        <position position="58"/>
    </location>
</feature>
<dbReference type="PANTHER" id="PTHR30511">
    <property type="entry name" value="ALANINE RACEMASE"/>
    <property type="match status" value="1"/>
</dbReference>
<feature type="active site" description="Proton acceptor; specific for L-alanine" evidence="7">
    <location>
        <position position="267"/>
    </location>
</feature>
<evidence type="ECO:0000259" key="10">
    <source>
        <dbReference type="SMART" id="SM01005"/>
    </source>
</evidence>
<evidence type="ECO:0000313" key="11">
    <source>
        <dbReference type="EMBL" id="PHK95909.1"/>
    </source>
</evidence>
<dbReference type="OrthoDB" id="9813814at2"/>
<dbReference type="GO" id="GO:0008784">
    <property type="term" value="F:alanine racemase activity"/>
    <property type="evidence" value="ECO:0007669"/>
    <property type="project" value="UniProtKB-UniRule"/>
</dbReference>
<dbReference type="NCBIfam" id="TIGR00492">
    <property type="entry name" value="alr"/>
    <property type="match status" value="1"/>
</dbReference>
<dbReference type="AlphaFoldDB" id="A0A2C7ACZ1"/>
<proteinExistence type="inferred from homology"/>
<feature type="binding site" evidence="7 9">
    <location>
        <position position="149"/>
    </location>
    <ligand>
        <name>substrate</name>
    </ligand>
</feature>
<evidence type="ECO:0000256" key="6">
    <source>
        <dbReference type="ARBA" id="ARBA00023235"/>
    </source>
</evidence>
<dbReference type="SMART" id="SM01005">
    <property type="entry name" value="Ala_racemase_C"/>
    <property type="match status" value="1"/>
</dbReference>
<dbReference type="CDD" id="cd00430">
    <property type="entry name" value="PLPDE_III_AR"/>
    <property type="match status" value="1"/>
</dbReference>
<dbReference type="EC" id="5.1.1.1" evidence="4 7"/>
<keyword evidence="5 7" id="KW-0663">Pyridoxal phosphate</keyword>
<protein>
    <recommendedName>
        <fullName evidence="4 7">Alanine racemase</fullName>
        <ecNumber evidence="4 7">5.1.1.1</ecNumber>
    </recommendedName>
</protein>
<comment type="function">
    <text evidence="7">Catalyzes the interconversion of L-alanine and D-alanine. May also act on other amino acids.</text>
</comment>
<evidence type="ECO:0000256" key="1">
    <source>
        <dbReference type="ARBA" id="ARBA00000316"/>
    </source>
</evidence>
<feature type="active site" description="Proton acceptor; specific for D-alanine" evidence="7">
    <location>
        <position position="58"/>
    </location>
</feature>
<name>A0A2C7ACZ1_9PROT</name>
<dbReference type="InterPro" id="IPR029066">
    <property type="entry name" value="PLP-binding_barrel"/>
</dbReference>
<dbReference type="PRINTS" id="PR00992">
    <property type="entry name" value="ALARACEMASE"/>
</dbReference>
<comment type="pathway">
    <text evidence="7">Amino-acid biosynthesis; D-alanine biosynthesis; D-alanine from L-alanine: step 1/1.</text>
</comment>
<dbReference type="Pfam" id="PF00842">
    <property type="entry name" value="Ala_racemase_C"/>
    <property type="match status" value="1"/>
</dbReference>
<dbReference type="SUPFAM" id="SSF50621">
    <property type="entry name" value="Alanine racemase C-terminal domain-like"/>
    <property type="match status" value="1"/>
</dbReference>
<dbReference type="UniPathway" id="UPA00042">
    <property type="reaction ID" value="UER00497"/>
</dbReference>
<organism evidence="11 12">
    <name type="scientific">Teichococcus rhizosphaerae</name>
    <dbReference type="NCBI Taxonomy" id="1335062"/>
    <lineage>
        <taxon>Bacteria</taxon>
        <taxon>Pseudomonadati</taxon>
        <taxon>Pseudomonadota</taxon>
        <taxon>Alphaproteobacteria</taxon>
        <taxon>Acetobacterales</taxon>
        <taxon>Roseomonadaceae</taxon>
        <taxon>Roseomonas</taxon>
    </lineage>
</organism>
<evidence type="ECO:0000256" key="3">
    <source>
        <dbReference type="ARBA" id="ARBA00007880"/>
    </source>
</evidence>
<evidence type="ECO:0000256" key="7">
    <source>
        <dbReference type="HAMAP-Rule" id="MF_01201"/>
    </source>
</evidence>
<dbReference type="Gene3D" id="2.40.37.10">
    <property type="entry name" value="Lyase, Ornithine Decarboxylase, Chain A, domain 1"/>
    <property type="match status" value="1"/>
</dbReference>
<accession>A0A2C7ACZ1</accession>
<dbReference type="InterPro" id="IPR001608">
    <property type="entry name" value="Ala_racemase_N"/>
</dbReference>
<keyword evidence="6 7" id="KW-0413">Isomerase</keyword>
<dbReference type="InterPro" id="IPR009006">
    <property type="entry name" value="Ala_racemase/Decarboxylase_C"/>
</dbReference>
<gene>
    <name evidence="11" type="primary">alr</name>
    <name evidence="11" type="ORF">CR162_06115</name>
</gene>
<dbReference type="GO" id="GO:0005829">
    <property type="term" value="C:cytosol"/>
    <property type="evidence" value="ECO:0007669"/>
    <property type="project" value="TreeGrafter"/>
</dbReference>
<dbReference type="PANTHER" id="PTHR30511:SF0">
    <property type="entry name" value="ALANINE RACEMASE, CATABOLIC-RELATED"/>
    <property type="match status" value="1"/>
</dbReference>
<dbReference type="SUPFAM" id="SSF51419">
    <property type="entry name" value="PLP-binding barrel"/>
    <property type="match status" value="1"/>
</dbReference>
<comment type="similarity">
    <text evidence="3 7">Belongs to the alanine racemase family.</text>
</comment>
<dbReference type="Proteomes" id="UP000223527">
    <property type="component" value="Unassembled WGS sequence"/>
</dbReference>
<feature type="binding site" evidence="7 9">
    <location>
        <position position="315"/>
    </location>
    <ligand>
        <name>substrate</name>
    </ligand>
</feature>
<evidence type="ECO:0000256" key="4">
    <source>
        <dbReference type="ARBA" id="ARBA00013089"/>
    </source>
</evidence>
<keyword evidence="12" id="KW-1185">Reference proteome</keyword>
<evidence type="ECO:0000256" key="5">
    <source>
        <dbReference type="ARBA" id="ARBA00022898"/>
    </source>
</evidence>
<evidence type="ECO:0000313" key="12">
    <source>
        <dbReference type="Proteomes" id="UP000223527"/>
    </source>
</evidence>
<feature type="domain" description="Alanine racemase C-terminal" evidence="10">
    <location>
        <begin position="246"/>
        <end position="370"/>
    </location>
</feature>
<dbReference type="Pfam" id="PF01168">
    <property type="entry name" value="Ala_racemase_N"/>
    <property type="match status" value="1"/>
</dbReference>